<protein>
    <submittedName>
        <fullName evidence="2">Uncharacterized protein</fullName>
    </submittedName>
</protein>
<feature type="region of interest" description="Disordered" evidence="1">
    <location>
        <begin position="33"/>
        <end position="100"/>
    </location>
</feature>
<organism evidence="2 3">
    <name type="scientific">Pleuronectes platessa</name>
    <name type="common">European plaice</name>
    <dbReference type="NCBI Taxonomy" id="8262"/>
    <lineage>
        <taxon>Eukaryota</taxon>
        <taxon>Metazoa</taxon>
        <taxon>Chordata</taxon>
        <taxon>Craniata</taxon>
        <taxon>Vertebrata</taxon>
        <taxon>Euteleostomi</taxon>
        <taxon>Actinopterygii</taxon>
        <taxon>Neopterygii</taxon>
        <taxon>Teleostei</taxon>
        <taxon>Neoteleostei</taxon>
        <taxon>Acanthomorphata</taxon>
        <taxon>Carangaria</taxon>
        <taxon>Pleuronectiformes</taxon>
        <taxon>Pleuronectoidei</taxon>
        <taxon>Pleuronectidae</taxon>
        <taxon>Pleuronectes</taxon>
    </lineage>
</organism>
<evidence type="ECO:0000256" key="1">
    <source>
        <dbReference type="SAM" id="MobiDB-lite"/>
    </source>
</evidence>
<dbReference type="Proteomes" id="UP001153269">
    <property type="component" value="Unassembled WGS sequence"/>
</dbReference>
<sequence length="100" mass="11276">MDVCMRVGIMDEEQSMCLLSTCSPACHSGSVSIVTEQRRDRGPLWFNDGGERGEGDEEEEEEGQNGEAREEKNVHSQKGQNKKKREIKSSHLQACRHKSL</sequence>
<feature type="compositionally biased region" description="Acidic residues" evidence="1">
    <location>
        <begin position="54"/>
        <end position="64"/>
    </location>
</feature>
<reference evidence="2" key="1">
    <citation type="submission" date="2020-03" db="EMBL/GenBank/DDBJ databases">
        <authorList>
            <person name="Weist P."/>
        </authorList>
    </citation>
    <scope>NUCLEOTIDE SEQUENCE</scope>
</reference>
<accession>A0A9N7VBS9</accession>
<comment type="caution">
    <text evidence="2">The sequence shown here is derived from an EMBL/GenBank/DDBJ whole genome shotgun (WGS) entry which is preliminary data.</text>
</comment>
<gene>
    <name evidence="2" type="ORF">PLEPLA_LOCUS33360</name>
</gene>
<dbReference type="EMBL" id="CADEAL010003735">
    <property type="protein sequence ID" value="CAB1445629.1"/>
    <property type="molecule type" value="Genomic_DNA"/>
</dbReference>
<evidence type="ECO:0000313" key="2">
    <source>
        <dbReference type="EMBL" id="CAB1445629.1"/>
    </source>
</evidence>
<dbReference type="AlphaFoldDB" id="A0A9N7VBS9"/>
<name>A0A9N7VBS9_PLEPL</name>
<proteinExistence type="predicted"/>
<evidence type="ECO:0000313" key="3">
    <source>
        <dbReference type="Proteomes" id="UP001153269"/>
    </source>
</evidence>
<keyword evidence="3" id="KW-1185">Reference proteome</keyword>